<accession>A0A919NNL0</accession>
<proteinExistence type="predicted"/>
<dbReference type="AlphaFoldDB" id="A0A919NNL0"/>
<dbReference type="Proteomes" id="UP000623608">
    <property type="component" value="Unassembled WGS sequence"/>
</dbReference>
<dbReference type="RefSeq" id="WP_203808089.1">
    <property type="nucleotide sequence ID" value="NZ_BOMY01000030.1"/>
</dbReference>
<sequence length="126" mass="13417">MSEPQDAVQDLAAAFAARDLAAALACFAAGDDIGYAGSEKAETASDRPAVSALLGALFLRPEAYAWTTLSATVHRHGTQAYVFAEADGVVHTDTGKTETFPYRVSGLAELSNGRWRWRHCQGSEPT</sequence>
<evidence type="ECO:0000313" key="3">
    <source>
        <dbReference type="Proteomes" id="UP000623608"/>
    </source>
</evidence>
<dbReference type="InterPro" id="IPR032710">
    <property type="entry name" value="NTF2-like_dom_sf"/>
</dbReference>
<evidence type="ECO:0000313" key="2">
    <source>
        <dbReference type="EMBL" id="GIF21463.1"/>
    </source>
</evidence>
<name>A0A919NNL0_9ACTN</name>
<organism evidence="2 3">
    <name type="scientific">Paractinoplanes tereljensis</name>
    <dbReference type="NCBI Taxonomy" id="571912"/>
    <lineage>
        <taxon>Bacteria</taxon>
        <taxon>Bacillati</taxon>
        <taxon>Actinomycetota</taxon>
        <taxon>Actinomycetes</taxon>
        <taxon>Micromonosporales</taxon>
        <taxon>Micromonosporaceae</taxon>
        <taxon>Paractinoplanes</taxon>
    </lineage>
</organism>
<dbReference type="SUPFAM" id="SSF54427">
    <property type="entry name" value="NTF2-like"/>
    <property type="match status" value="1"/>
</dbReference>
<protein>
    <recommendedName>
        <fullName evidence="1">SnoaL-like domain-containing protein</fullName>
    </recommendedName>
</protein>
<comment type="caution">
    <text evidence="2">The sequence shown here is derived from an EMBL/GenBank/DDBJ whole genome shotgun (WGS) entry which is preliminary data.</text>
</comment>
<reference evidence="2" key="1">
    <citation type="submission" date="2021-01" db="EMBL/GenBank/DDBJ databases">
        <title>Whole genome shotgun sequence of Actinoplanes tereljensis NBRC 105297.</title>
        <authorList>
            <person name="Komaki H."/>
            <person name="Tamura T."/>
        </authorList>
    </citation>
    <scope>NUCLEOTIDE SEQUENCE</scope>
    <source>
        <strain evidence="2">NBRC 105297</strain>
    </source>
</reference>
<dbReference type="Pfam" id="PF13474">
    <property type="entry name" value="SnoaL_3"/>
    <property type="match status" value="1"/>
</dbReference>
<feature type="domain" description="SnoaL-like" evidence="1">
    <location>
        <begin position="6"/>
        <end position="125"/>
    </location>
</feature>
<evidence type="ECO:0000259" key="1">
    <source>
        <dbReference type="Pfam" id="PF13474"/>
    </source>
</evidence>
<gene>
    <name evidence="2" type="ORF">Ate02nite_41930</name>
</gene>
<keyword evidence="3" id="KW-1185">Reference proteome</keyword>
<dbReference type="Gene3D" id="3.10.450.50">
    <property type="match status" value="1"/>
</dbReference>
<dbReference type="InterPro" id="IPR037401">
    <property type="entry name" value="SnoaL-like"/>
</dbReference>
<dbReference type="EMBL" id="BOMY01000030">
    <property type="protein sequence ID" value="GIF21463.1"/>
    <property type="molecule type" value="Genomic_DNA"/>
</dbReference>